<dbReference type="EMBL" id="LRGB01000915">
    <property type="protein sequence ID" value="KZS15181.1"/>
    <property type="molecule type" value="Genomic_DNA"/>
</dbReference>
<dbReference type="AlphaFoldDB" id="A0A164YEM1"/>
<comment type="caution">
    <text evidence="2">The sequence shown here is derived from an EMBL/GenBank/DDBJ whole genome shotgun (WGS) entry which is preliminary data.</text>
</comment>
<organism evidence="2 3">
    <name type="scientific">Daphnia magna</name>
    <dbReference type="NCBI Taxonomy" id="35525"/>
    <lineage>
        <taxon>Eukaryota</taxon>
        <taxon>Metazoa</taxon>
        <taxon>Ecdysozoa</taxon>
        <taxon>Arthropoda</taxon>
        <taxon>Crustacea</taxon>
        <taxon>Branchiopoda</taxon>
        <taxon>Diplostraca</taxon>
        <taxon>Cladocera</taxon>
        <taxon>Anomopoda</taxon>
        <taxon>Daphniidae</taxon>
        <taxon>Daphnia</taxon>
    </lineage>
</organism>
<dbReference type="Proteomes" id="UP000076858">
    <property type="component" value="Unassembled WGS sequence"/>
</dbReference>
<evidence type="ECO:0000313" key="2">
    <source>
        <dbReference type="EMBL" id="KZS15181.1"/>
    </source>
</evidence>
<feature type="region of interest" description="Disordered" evidence="1">
    <location>
        <begin position="1"/>
        <end position="26"/>
    </location>
</feature>
<sequence length="43" mass="4740">MRLKKTREKQRGKSESSDTFRSPAQKDVVATRVTAADVLTGCS</sequence>
<protein>
    <submittedName>
        <fullName evidence="2">Uncharacterized protein</fullName>
    </submittedName>
</protein>
<gene>
    <name evidence="2" type="ORF">APZ42_019250</name>
</gene>
<accession>A0A164YEM1</accession>
<feature type="compositionally biased region" description="Basic and acidic residues" evidence="1">
    <location>
        <begin position="9"/>
        <end position="18"/>
    </location>
</feature>
<name>A0A164YEM1_9CRUS</name>
<keyword evidence="3" id="KW-1185">Reference proteome</keyword>
<evidence type="ECO:0000256" key="1">
    <source>
        <dbReference type="SAM" id="MobiDB-lite"/>
    </source>
</evidence>
<proteinExistence type="predicted"/>
<evidence type="ECO:0000313" key="3">
    <source>
        <dbReference type="Proteomes" id="UP000076858"/>
    </source>
</evidence>
<reference evidence="2 3" key="1">
    <citation type="submission" date="2016-03" db="EMBL/GenBank/DDBJ databases">
        <title>EvidentialGene: Evidence-directed Construction of Genes on Genomes.</title>
        <authorList>
            <person name="Gilbert D.G."/>
            <person name="Choi J.-H."/>
            <person name="Mockaitis K."/>
            <person name="Colbourne J."/>
            <person name="Pfrender M."/>
        </authorList>
    </citation>
    <scope>NUCLEOTIDE SEQUENCE [LARGE SCALE GENOMIC DNA]</scope>
    <source>
        <strain evidence="2 3">Xinb3</strain>
        <tissue evidence="2">Complete organism</tissue>
    </source>
</reference>